<feature type="repeat" description="TPR" evidence="3">
    <location>
        <begin position="619"/>
        <end position="652"/>
    </location>
</feature>
<dbReference type="RefSeq" id="WP_072902956.1">
    <property type="nucleotide sequence ID" value="NZ_FRAD01000007.1"/>
</dbReference>
<dbReference type="InterPro" id="IPR050498">
    <property type="entry name" value="Ycf3"/>
</dbReference>
<dbReference type="OrthoDB" id="9816462at2"/>
<feature type="repeat" description="TPR" evidence="3">
    <location>
        <begin position="410"/>
        <end position="443"/>
    </location>
</feature>
<evidence type="ECO:0000313" key="4">
    <source>
        <dbReference type="EMBL" id="SHJ80556.1"/>
    </source>
</evidence>
<keyword evidence="5" id="KW-1185">Reference proteome</keyword>
<feature type="repeat" description="TPR" evidence="3">
    <location>
        <begin position="752"/>
        <end position="785"/>
    </location>
</feature>
<accession>A0A1M6MAT8</accession>
<keyword evidence="1" id="KW-0677">Repeat</keyword>
<evidence type="ECO:0000256" key="1">
    <source>
        <dbReference type="ARBA" id="ARBA00022737"/>
    </source>
</evidence>
<dbReference type="STRING" id="1121331.SAMN02745248_00976"/>
<reference evidence="4 5" key="1">
    <citation type="submission" date="2016-11" db="EMBL/GenBank/DDBJ databases">
        <authorList>
            <person name="Jaros S."/>
            <person name="Januszkiewicz K."/>
            <person name="Wedrychowicz H."/>
        </authorList>
    </citation>
    <scope>NUCLEOTIDE SEQUENCE [LARGE SCALE GENOMIC DNA]</scope>
    <source>
        <strain evidence="4 5">DSM 3090</strain>
    </source>
</reference>
<organism evidence="4 5">
    <name type="scientific">Hathewaya proteolytica DSM 3090</name>
    <dbReference type="NCBI Taxonomy" id="1121331"/>
    <lineage>
        <taxon>Bacteria</taxon>
        <taxon>Bacillati</taxon>
        <taxon>Bacillota</taxon>
        <taxon>Clostridia</taxon>
        <taxon>Eubacteriales</taxon>
        <taxon>Clostridiaceae</taxon>
        <taxon>Hathewaya</taxon>
    </lineage>
</organism>
<dbReference type="PROSITE" id="PS50005">
    <property type="entry name" value="TPR"/>
    <property type="match status" value="7"/>
</dbReference>
<sequence length="918" mass="107711">MNCWETLGVGQNATVEQLQIIYYNKLRQYSAMSDKEKRDELKRAYDEALNIIKCDKRDEMTNEFFIELDDLYKDFSKRISLTNWQQFIDKHYSAEEAFKMGCNLLEFLQTHKYLPHEVWKLLSEKFKWKYFRGELYTKFSKEFVDYVLKYSRKELYVDYGRIYVENSDIDYDGFIEAISNTMEAIFKGKVAEAQQYFNIAREKHPSSVDVKIIFIRYKKLKGELDRCIELCDVLLKSIPEEKVLYSIRGDAFIKKNQLEDGYNDFKKALELEPINNEDYYNMAFVCFMLRKTEEAKKYIELIADDEIYLSLSRELSKDIDRLVKESELPYILSELNKNPMNLDLYRKAYDLYYNVEEYYEAYNILNKLSKINQLDWDLYMKQANVCMKLRKLDEALLAAYNGNKLEPNSLENIVLLADILAQLNKNEEALNQYDSALSIKPYDQDVIVKKAWVLYNAGRFKEAEEYCRILDKDNQESNVPNCENLSNLIVSLLIELGNYSEAMYKCESMLIYNPTSREAWLNKIKLHNRLGKSQDVMEMMEVISSNYGDDARFIYEKASALYNMSAIDEAKGICKKLIDDEFVFYGPYYLLSKIFYKNNKLKDALKYGLMALEKSAFNVKIMLLVSKVYKASGDKENALKYVNKAIIQNPEFVGAYIERMDLYMDEGRYEEALEDVTMCLQLEESPILYLRLGMLNEKMGNNPIKFYDRAIEMDKCNIDVYLNRGVYYAKVGKHKDAFQDFDIAIQIDSSSPLPYYQKGNIYMKSGKMSEAMEEYNVAVKLGVADCEIYSRLGECYRARNNYKKSIEYCNKAIEKDRSKVDAYKTRAISFYNISEIKRALADLNVCAASNELNSSSKSSIYKYMAYCYKKLNDINNTEECFKKALEFEPNNSNLKEEYEQFLKQNSGFGKLKGIFKKN</sequence>
<keyword evidence="2 3" id="KW-0802">TPR repeat</keyword>
<dbReference type="AlphaFoldDB" id="A0A1M6MAT8"/>
<dbReference type="Pfam" id="PF13181">
    <property type="entry name" value="TPR_8"/>
    <property type="match status" value="3"/>
</dbReference>
<dbReference type="InterPro" id="IPR011990">
    <property type="entry name" value="TPR-like_helical_dom_sf"/>
</dbReference>
<feature type="repeat" description="TPR" evidence="3">
    <location>
        <begin position="858"/>
        <end position="891"/>
    </location>
</feature>
<name>A0A1M6MAT8_9CLOT</name>
<dbReference type="PANTHER" id="PTHR44858:SF1">
    <property type="entry name" value="UDP-N-ACETYLGLUCOSAMINE--PEPTIDE N-ACETYLGLUCOSAMINYLTRANSFERASE SPINDLY-RELATED"/>
    <property type="match status" value="1"/>
</dbReference>
<evidence type="ECO:0000256" key="2">
    <source>
        <dbReference type="ARBA" id="ARBA00022803"/>
    </source>
</evidence>
<dbReference type="Gene3D" id="1.25.40.10">
    <property type="entry name" value="Tetratricopeptide repeat domain"/>
    <property type="match status" value="6"/>
</dbReference>
<protein>
    <submittedName>
        <fullName evidence="4">Tfp pilus assembly protein PilF</fullName>
    </submittedName>
</protein>
<feature type="repeat" description="TPR" evidence="3">
    <location>
        <begin position="786"/>
        <end position="819"/>
    </location>
</feature>
<dbReference type="EMBL" id="FRAD01000007">
    <property type="protein sequence ID" value="SHJ80556.1"/>
    <property type="molecule type" value="Genomic_DNA"/>
</dbReference>
<dbReference type="PANTHER" id="PTHR44858">
    <property type="entry name" value="TETRATRICOPEPTIDE REPEAT PROTEIN 6"/>
    <property type="match status" value="1"/>
</dbReference>
<dbReference type="Pfam" id="PF00515">
    <property type="entry name" value="TPR_1"/>
    <property type="match status" value="1"/>
</dbReference>
<evidence type="ECO:0000313" key="5">
    <source>
        <dbReference type="Proteomes" id="UP000183952"/>
    </source>
</evidence>
<gene>
    <name evidence="4" type="ORF">SAMN02745248_00976</name>
</gene>
<dbReference type="InterPro" id="IPR019734">
    <property type="entry name" value="TPR_rpt"/>
</dbReference>
<feature type="repeat" description="TPR" evidence="3">
    <location>
        <begin position="242"/>
        <end position="275"/>
    </location>
</feature>
<dbReference type="Pfam" id="PF13432">
    <property type="entry name" value="TPR_16"/>
    <property type="match status" value="1"/>
</dbReference>
<dbReference type="Proteomes" id="UP000183952">
    <property type="component" value="Unassembled WGS sequence"/>
</dbReference>
<evidence type="ECO:0000256" key="3">
    <source>
        <dbReference type="PROSITE-ProRule" id="PRU00339"/>
    </source>
</evidence>
<dbReference type="SUPFAM" id="SSF48452">
    <property type="entry name" value="TPR-like"/>
    <property type="match status" value="3"/>
</dbReference>
<feature type="repeat" description="TPR" evidence="3">
    <location>
        <begin position="718"/>
        <end position="751"/>
    </location>
</feature>
<proteinExistence type="predicted"/>
<dbReference type="SMART" id="SM00028">
    <property type="entry name" value="TPR"/>
    <property type="match status" value="11"/>
</dbReference>